<keyword evidence="2 4" id="KW-0238">DNA-binding</keyword>
<dbReference type="InterPro" id="IPR001647">
    <property type="entry name" value="HTH_TetR"/>
</dbReference>
<keyword evidence="7" id="KW-1185">Reference proteome</keyword>
<sequence>MATRQERSEQTRRAIVKAALTVLGRDGAARLTFGSVAREAGLSKGAVTRHFPSRKDLLQGILAFRAETFRSFRNDFAATQSPDETQPFTVRQIATMREMVENSRSPARAVFSALMETPEAMQEMGKRIASSLAKTQAETTDAELAHLRWAAGWGVGLLSVFGLSPFSEAERGQLFDKLSDNELWRRLEKPVEPNQ</sequence>
<evidence type="ECO:0000256" key="3">
    <source>
        <dbReference type="ARBA" id="ARBA00023163"/>
    </source>
</evidence>
<dbReference type="PRINTS" id="PR00455">
    <property type="entry name" value="HTHTETR"/>
</dbReference>
<dbReference type="InterPro" id="IPR041479">
    <property type="entry name" value="TetR_CgmR_C"/>
</dbReference>
<protein>
    <submittedName>
        <fullName evidence="6">TetR family transcriptional regulator</fullName>
    </submittedName>
</protein>
<evidence type="ECO:0000256" key="4">
    <source>
        <dbReference type="PROSITE-ProRule" id="PRU00335"/>
    </source>
</evidence>
<evidence type="ECO:0000256" key="2">
    <source>
        <dbReference type="ARBA" id="ARBA00023125"/>
    </source>
</evidence>
<keyword evidence="1" id="KW-0805">Transcription regulation</keyword>
<reference evidence="7" key="1">
    <citation type="journal article" date="2019" name="Int. J. Syst. Evol. Microbiol.">
        <title>The Global Catalogue of Microorganisms (GCM) 10K type strain sequencing project: providing services to taxonomists for standard genome sequencing and annotation.</title>
        <authorList>
            <consortium name="The Broad Institute Genomics Platform"/>
            <consortium name="The Broad Institute Genome Sequencing Center for Infectious Disease"/>
            <person name="Wu L."/>
            <person name="Ma J."/>
        </authorList>
    </citation>
    <scope>NUCLEOTIDE SEQUENCE [LARGE SCALE GENOMIC DNA]</scope>
    <source>
        <strain evidence="7">CGMCC 1.8859</strain>
    </source>
</reference>
<comment type="caution">
    <text evidence="6">The sequence shown here is derived from an EMBL/GenBank/DDBJ whole genome shotgun (WGS) entry which is preliminary data.</text>
</comment>
<dbReference type="Pfam" id="PF00440">
    <property type="entry name" value="TetR_N"/>
    <property type="match status" value="1"/>
</dbReference>
<dbReference type="PROSITE" id="PS50977">
    <property type="entry name" value="HTH_TETR_2"/>
    <property type="match status" value="1"/>
</dbReference>
<dbReference type="Gene3D" id="1.10.357.10">
    <property type="entry name" value="Tetracycline Repressor, domain 2"/>
    <property type="match status" value="1"/>
</dbReference>
<dbReference type="SUPFAM" id="SSF46689">
    <property type="entry name" value="Homeodomain-like"/>
    <property type="match status" value="1"/>
</dbReference>
<dbReference type="PANTHER" id="PTHR30055">
    <property type="entry name" value="HTH-TYPE TRANSCRIPTIONAL REGULATOR RUTR"/>
    <property type="match status" value="1"/>
</dbReference>
<organism evidence="6 7">
    <name type="scientific">Silvimonas iriomotensis</name>
    <dbReference type="NCBI Taxonomy" id="449662"/>
    <lineage>
        <taxon>Bacteria</taxon>
        <taxon>Pseudomonadati</taxon>
        <taxon>Pseudomonadota</taxon>
        <taxon>Betaproteobacteria</taxon>
        <taxon>Neisseriales</taxon>
        <taxon>Chitinibacteraceae</taxon>
        <taxon>Silvimonas</taxon>
    </lineage>
</organism>
<feature type="DNA-binding region" description="H-T-H motif" evidence="4">
    <location>
        <begin position="32"/>
        <end position="51"/>
    </location>
</feature>
<accession>A0ABQ2PBX4</accession>
<dbReference type="PANTHER" id="PTHR30055:SF234">
    <property type="entry name" value="HTH-TYPE TRANSCRIPTIONAL REGULATOR BETI"/>
    <property type="match status" value="1"/>
</dbReference>
<dbReference type="Proteomes" id="UP000637267">
    <property type="component" value="Unassembled WGS sequence"/>
</dbReference>
<dbReference type="InterPro" id="IPR050109">
    <property type="entry name" value="HTH-type_TetR-like_transc_reg"/>
</dbReference>
<dbReference type="EMBL" id="BMLX01000004">
    <property type="protein sequence ID" value="GGP23015.1"/>
    <property type="molecule type" value="Genomic_DNA"/>
</dbReference>
<gene>
    <name evidence="6" type="ORF">GCM10010970_30150</name>
</gene>
<keyword evidence="3" id="KW-0804">Transcription</keyword>
<evidence type="ECO:0000256" key="1">
    <source>
        <dbReference type="ARBA" id="ARBA00023015"/>
    </source>
</evidence>
<feature type="domain" description="HTH tetR-type" evidence="5">
    <location>
        <begin position="9"/>
        <end position="69"/>
    </location>
</feature>
<dbReference type="InterPro" id="IPR009057">
    <property type="entry name" value="Homeodomain-like_sf"/>
</dbReference>
<proteinExistence type="predicted"/>
<name>A0ABQ2PBX4_9NEIS</name>
<evidence type="ECO:0000313" key="7">
    <source>
        <dbReference type="Proteomes" id="UP000637267"/>
    </source>
</evidence>
<dbReference type="Pfam" id="PF17937">
    <property type="entry name" value="TetR_C_28"/>
    <property type="match status" value="1"/>
</dbReference>
<evidence type="ECO:0000313" key="6">
    <source>
        <dbReference type="EMBL" id="GGP23015.1"/>
    </source>
</evidence>
<evidence type="ECO:0000259" key="5">
    <source>
        <dbReference type="PROSITE" id="PS50977"/>
    </source>
</evidence>